<evidence type="ECO:0000313" key="2">
    <source>
        <dbReference type="EMBL" id="GLI56441.1"/>
    </source>
</evidence>
<evidence type="ECO:0000259" key="1">
    <source>
        <dbReference type="Pfam" id="PF01047"/>
    </source>
</evidence>
<dbReference type="SUPFAM" id="SSF46785">
    <property type="entry name" value="Winged helix' DNA-binding domain"/>
    <property type="match status" value="1"/>
</dbReference>
<evidence type="ECO:0000313" key="3">
    <source>
        <dbReference type="Proteomes" id="UP001144471"/>
    </source>
</evidence>
<gene>
    <name evidence="2" type="ORF">PM10SUCC1_19550</name>
</gene>
<feature type="domain" description="HTH marR-type" evidence="1">
    <location>
        <begin position="33"/>
        <end position="82"/>
    </location>
</feature>
<dbReference type="AlphaFoldDB" id="A0A9W6GMB8"/>
<dbReference type="Gene3D" id="1.10.10.10">
    <property type="entry name" value="Winged helix-like DNA-binding domain superfamily/Winged helix DNA-binding domain"/>
    <property type="match status" value="1"/>
</dbReference>
<organism evidence="2 3">
    <name type="scientific">Propionigenium maris DSM 9537</name>
    <dbReference type="NCBI Taxonomy" id="1123000"/>
    <lineage>
        <taxon>Bacteria</taxon>
        <taxon>Fusobacteriati</taxon>
        <taxon>Fusobacteriota</taxon>
        <taxon>Fusobacteriia</taxon>
        <taxon>Fusobacteriales</taxon>
        <taxon>Fusobacteriaceae</taxon>
        <taxon>Propionigenium</taxon>
    </lineage>
</organism>
<proteinExistence type="predicted"/>
<dbReference type="EMBL" id="BSDY01000008">
    <property type="protein sequence ID" value="GLI56441.1"/>
    <property type="molecule type" value="Genomic_DNA"/>
</dbReference>
<name>A0A9W6GMB8_9FUSO</name>
<dbReference type="InterPro" id="IPR000835">
    <property type="entry name" value="HTH_MarR-typ"/>
</dbReference>
<protein>
    <recommendedName>
        <fullName evidence="1">HTH marR-type domain-containing protein</fullName>
    </recommendedName>
</protein>
<dbReference type="InterPro" id="IPR036388">
    <property type="entry name" value="WH-like_DNA-bd_sf"/>
</dbReference>
<keyword evidence="3" id="KW-1185">Reference proteome</keyword>
<accession>A0A9W6GMB8</accession>
<comment type="caution">
    <text evidence="2">The sequence shown here is derived from an EMBL/GenBank/DDBJ whole genome shotgun (WGS) entry which is preliminary data.</text>
</comment>
<dbReference type="GO" id="GO:0003700">
    <property type="term" value="F:DNA-binding transcription factor activity"/>
    <property type="evidence" value="ECO:0007669"/>
    <property type="project" value="InterPro"/>
</dbReference>
<dbReference type="Pfam" id="PF01047">
    <property type="entry name" value="MarR"/>
    <property type="match status" value="1"/>
</dbReference>
<dbReference type="RefSeq" id="WP_281835609.1">
    <property type="nucleotide sequence ID" value="NZ_BSDY01000008.1"/>
</dbReference>
<sequence length="150" mass="17549">MQFFETICEIHRGKFLFERSLKKYMKRVYNVALSHTELICLQYLIHNPESSLYDLSKMSTLNLPQVSQVIKKLEKKELITRRVVSETPLKFALNLSPIAQDMMVAYRIHMAEKIFREFQEEDAIAEINEAIDNYYSIIERIAGGDDDAII</sequence>
<dbReference type="Proteomes" id="UP001144471">
    <property type="component" value="Unassembled WGS sequence"/>
</dbReference>
<reference evidence="2" key="1">
    <citation type="submission" date="2022-12" db="EMBL/GenBank/DDBJ databases">
        <title>Reference genome sequencing for broad-spectrum identification of bacterial and archaeal isolates by mass spectrometry.</title>
        <authorList>
            <person name="Sekiguchi Y."/>
            <person name="Tourlousse D.M."/>
        </authorList>
    </citation>
    <scope>NUCLEOTIDE SEQUENCE</scope>
    <source>
        <strain evidence="2">10succ1</strain>
    </source>
</reference>
<dbReference type="InterPro" id="IPR036390">
    <property type="entry name" value="WH_DNA-bd_sf"/>
</dbReference>